<evidence type="ECO:0000313" key="3">
    <source>
        <dbReference type="EMBL" id="OIJ42321.1"/>
    </source>
</evidence>
<proteinExistence type="predicted"/>
<accession>A0A1S2NB52</accession>
<evidence type="ECO:0000259" key="2">
    <source>
        <dbReference type="Pfam" id="PF11740"/>
    </source>
</evidence>
<gene>
    <name evidence="3" type="ORF">LO55_1451</name>
</gene>
<dbReference type="Proteomes" id="UP000180246">
    <property type="component" value="Unassembled WGS sequence"/>
</dbReference>
<dbReference type="EMBL" id="JRYB01000001">
    <property type="protein sequence ID" value="OIJ42321.1"/>
    <property type="molecule type" value="Genomic_DNA"/>
</dbReference>
<name>A0A1S2NB52_9BURK</name>
<reference evidence="3 4" key="1">
    <citation type="submission" date="2014-10" db="EMBL/GenBank/DDBJ databases">
        <authorList>
            <person name="Seo M.-J."/>
            <person name="Seok Y.J."/>
            <person name="Cha I.-T."/>
        </authorList>
    </citation>
    <scope>NUCLEOTIDE SEQUENCE [LARGE SCALE GENOMIC DNA]</scope>
    <source>
        <strain evidence="3 4">NEU</strain>
    </source>
</reference>
<sequence>MKTDMAHLDVTLGDVIEAANTLQNDRQQVTIEAVRALIGAGSTKTIHQHLATWRASHAQPVEPPKAEMPPELLAELSRWAQQYAQDAGAGMRDALARAESDMDALLEAGNALEAERDGLDAELSDARVAREQAQLIADERNEEIERLTAELRNARQIAADALVGKAKDQLAIDGKDAQLADLRQQLERNVAATAAESDARLRAQMELVGVTTERDNLAAEVKELRTMLDNSRSERSNLRAELEALRARK</sequence>
<dbReference type="InterPro" id="IPR021104">
    <property type="entry name" value="KfrA_DNA-bd_N"/>
</dbReference>
<feature type="coiled-coil region" evidence="1">
    <location>
        <begin position="95"/>
        <end position="157"/>
    </location>
</feature>
<comment type="caution">
    <text evidence="3">The sequence shown here is derived from an EMBL/GenBank/DDBJ whole genome shotgun (WGS) entry which is preliminary data.</text>
</comment>
<evidence type="ECO:0000256" key="1">
    <source>
        <dbReference type="SAM" id="Coils"/>
    </source>
</evidence>
<dbReference type="AlphaFoldDB" id="A0A1S2NB52"/>
<feature type="coiled-coil region" evidence="1">
    <location>
        <begin position="214"/>
        <end position="248"/>
    </location>
</feature>
<dbReference type="Pfam" id="PF11740">
    <property type="entry name" value="KfrA_N"/>
    <property type="match status" value="1"/>
</dbReference>
<evidence type="ECO:0000313" key="4">
    <source>
        <dbReference type="Proteomes" id="UP000180246"/>
    </source>
</evidence>
<keyword evidence="1" id="KW-0175">Coiled coil</keyword>
<protein>
    <recommendedName>
        <fullName evidence="2">KfrA N-terminal DNA-binding domain-containing protein</fullName>
    </recommendedName>
</protein>
<organism evidence="3 4">
    <name type="scientific">Massilia timonae</name>
    <dbReference type="NCBI Taxonomy" id="47229"/>
    <lineage>
        <taxon>Bacteria</taxon>
        <taxon>Pseudomonadati</taxon>
        <taxon>Pseudomonadota</taxon>
        <taxon>Betaproteobacteria</taxon>
        <taxon>Burkholderiales</taxon>
        <taxon>Oxalobacteraceae</taxon>
        <taxon>Telluria group</taxon>
        <taxon>Massilia</taxon>
    </lineage>
</organism>
<feature type="domain" description="KfrA N-terminal DNA-binding" evidence="2">
    <location>
        <begin position="14"/>
        <end position="123"/>
    </location>
</feature>